<reference evidence="4 5" key="1">
    <citation type="submission" date="2024-09" db="EMBL/GenBank/DDBJ databases">
        <authorList>
            <person name="Sun Q."/>
            <person name="Mori K."/>
        </authorList>
    </citation>
    <scope>NUCLEOTIDE SEQUENCE [LARGE SCALE GENOMIC DNA]</scope>
    <source>
        <strain evidence="4 5">CECT 9424</strain>
    </source>
</reference>
<sequence>MSDLDQPDRDEDHILAGEYALGLLSAEEAAAFEARMVREPGLRAAYAQWATDLAALTDDVAPQPPPAHVWRRLEAGLFPDTRRARWPRRLVVWGGGLAAAAVLALAVVIGGNWGAPPQTPAEAIYRAEVAAEDRSLVVEAVYDAATGTLLVDRAAGAPAPGRALELWLIADEDAPVSLGVLPEDRRGTLPVPDALRPRLPGAVLAVSDEPSGGSPTGAPTGDVLATGAVRDS</sequence>
<keyword evidence="2" id="KW-0472">Membrane</keyword>
<feature type="region of interest" description="Disordered" evidence="1">
    <location>
        <begin position="206"/>
        <end position="232"/>
    </location>
</feature>
<gene>
    <name evidence="4" type="ORF">ACFFU4_15165</name>
</gene>
<dbReference type="EMBL" id="JBHMEC010000026">
    <property type="protein sequence ID" value="MFB9151089.1"/>
    <property type="molecule type" value="Genomic_DNA"/>
</dbReference>
<dbReference type="Pfam" id="PF10099">
    <property type="entry name" value="RskA_C"/>
    <property type="match status" value="1"/>
</dbReference>
<comment type="caution">
    <text evidence="4">The sequence shown here is derived from an EMBL/GenBank/DDBJ whole genome shotgun (WGS) entry which is preliminary data.</text>
</comment>
<keyword evidence="2" id="KW-1133">Transmembrane helix</keyword>
<organism evidence="4 5">
    <name type="scientific">Roseovarius ramblicola</name>
    <dbReference type="NCBI Taxonomy" id="2022336"/>
    <lineage>
        <taxon>Bacteria</taxon>
        <taxon>Pseudomonadati</taxon>
        <taxon>Pseudomonadota</taxon>
        <taxon>Alphaproteobacteria</taxon>
        <taxon>Rhodobacterales</taxon>
        <taxon>Roseobacteraceae</taxon>
        <taxon>Roseovarius</taxon>
    </lineage>
</organism>
<evidence type="ECO:0000256" key="1">
    <source>
        <dbReference type="SAM" id="MobiDB-lite"/>
    </source>
</evidence>
<evidence type="ECO:0000259" key="3">
    <source>
        <dbReference type="Pfam" id="PF10099"/>
    </source>
</evidence>
<feature type="compositionally biased region" description="Low complexity" evidence="1">
    <location>
        <begin position="210"/>
        <end position="221"/>
    </location>
</feature>
<accession>A0ABV5I498</accession>
<proteinExistence type="predicted"/>
<feature type="domain" description="Anti-sigma K factor RskA C-terminal" evidence="3">
    <location>
        <begin position="98"/>
        <end position="223"/>
    </location>
</feature>
<dbReference type="Proteomes" id="UP001589670">
    <property type="component" value="Unassembled WGS sequence"/>
</dbReference>
<dbReference type="RefSeq" id="WP_377070658.1">
    <property type="nucleotide sequence ID" value="NZ_JBHMEC010000026.1"/>
</dbReference>
<feature type="transmembrane region" description="Helical" evidence="2">
    <location>
        <begin position="90"/>
        <end position="113"/>
    </location>
</feature>
<keyword evidence="2" id="KW-0812">Transmembrane</keyword>
<name>A0ABV5I498_9RHOB</name>
<dbReference type="InterPro" id="IPR018764">
    <property type="entry name" value="RskA_C"/>
</dbReference>
<keyword evidence="5" id="KW-1185">Reference proteome</keyword>
<dbReference type="PANTHER" id="PTHR37461">
    <property type="entry name" value="ANTI-SIGMA-K FACTOR RSKA"/>
    <property type="match status" value="1"/>
</dbReference>
<evidence type="ECO:0000256" key="2">
    <source>
        <dbReference type="SAM" id="Phobius"/>
    </source>
</evidence>
<dbReference type="InterPro" id="IPR051474">
    <property type="entry name" value="Anti-sigma-K/W_factor"/>
</dbReference>
<evidence type="ECO:0000313" key="4">
    <source>
        <dbReference type="EMBL" id="MFB9151089.1"/>
    </source>
</evidence>
<evidence type="ECO:0000313" key="5">
    <source>
        <dbReference type="Proteomes" id="UP001589670"/>
    </source>
</evidence>
<dbReference type="PANTHER" id="PTHR37461:SF1">
    <property type="entry name" value="ANTI-SIGMA-K FACTOR RSKA"/>
    <property type="match status" value="1"/>
</dbReference>
<protein>
    <submittedName>
        <fullName evidence="4">Anti-sigma factor domain-containing protein</fullName>
    </submittedName>
</protein>